<dbReference type="RefSeq" id="WP_128771426.1">
    <property type="nucleotide sequence ID" value="NZ_RXOC01000021.1"/>
</dbReference>
<dbReference type="Pfam" id="PF00389">
    <property type="entry name" value="2-Hacid_dh"/>
    <property type="match status" value="1"/>
</dbReference>
<sequence>MKVVVTDGFTLNSGDLSWDALKQFADIEIYDRSDPGEVIARCAEAEVVLTNKIAFTKDVIGKLPKLKLINVLATGYNTIDIEAAREKGIVVCNVPGYSTNSVAQHTFALILELVNQVGLHSSSVASGDWQRSQDFAYTLTPLIELSGKTMGLVGFGNIGQQTARIANAFGLNVIYHTPREKETELARYSDLSSLFMESDIISLHLPLKSDNIGFVDRTLISTMKKTAYIINTSRGQLINERDLAAALNEGIIAGAAIDVLTEEPPHSGNPLLTAKNCIITPHNAWMSREARQRILEITYQNLKAFTEGKPVNVVN</sequence>
<dbReference type="InterPro" id="IPR006140">
    <property type="entry name" value="D-isomer_DH_NAD-bd"/>
</dbReference>
<organism evidence="7 8">
    <name type="scientific">Arcticibacter tournemirensis</name>
    <dbReference type="NCBI Taxonomy" id="699437"/>
    <lineage>
        <taxon>Bacteria</taxon>
        <taxon>Pseudomonadati</taxon>
        <taxon>Bacteroidota</taxon>
        <taxon>Sphingobacteriia</taxon>
        <taxon>Sphingobacteriales</taxon>
        <taxon>Sphingobacteriaceae</taxon>
        <taxon>Arcticibacter</taxon>
    </lineage>
</organism>
<feature type="domain" description="D-isomer specific 2-hydroxyacid dehydrogenase catalytic" evidence="5">
    <location>
        <begin position="17"/>
        <end position="315"/>
    </location>
</feature>
<dbReference type="Pfam" id="PF02826">
    <property type="entry name" value="2-Hacid_dh_C"/>
    <property type="match status" value="1"/>
</dbReference>
<evidence type="ECO:0000256" key="3">
    <source>
        <dbReference type="ARBA" id="ARBA00023027"/>
    </source>
</evidence>
<dbReference type="FunFam" id="3.40.50.720:FF:000203">
    <property type="entry name" value="D-3-phosphoglycerate dehydrogenase (SerA)"/>
    <property type="match status" value="1"/>
</dbReference>
<dbReference type="InterPro" id="IPR029753">
    <property type="entry name" value="D-isomer_DH_CS"/>
</dbReference>
<name>A0A4Q0M2R4_9SPHI</name>
<comment type="similarity">
    <text evidence="1 4">Belongs to the D-isomer specific 2-hydroxyacid dehydrogenase family.</text>
</comment>
<proteinExistence type="inferred from homology"/>
<dbReference type="AlphaFoldDB" id="A0A4Q0M2R4"/>
<evidence type="ECO:0000256" key="4">
    <source>
        <dbReference type="RuleBase" id="RU003719"/>
    </source>
</evidence>
<protein>
    <submittedName>
        <fullName evidence="7">D-2-hydroxyacid dehydrogenase</fullName>
    </submittedName>
</protein>
<dbReference type="PROSITE" id="PS00670">
    <property type="entry name" value="D_2_HYDROXYACID_DH_2"/>
    <property type="match status" value="1"/>
</dbReference>
<evidence type="ECO:0000313" key="7">
    <source>
        <dbReference type="EMBL" id="RXF67075.1"/>
    </source>
</evidence>
<dbReference type="CDD" id="cd12162">
    <property type="entry name" value="2-Hacid_dh_4"/>
    <property type="match status" value="1"/>
</dbReference>
<evidence type="ECO:0000256" key="1">
    <source>
        <dbReference type="ARBA" id="ARBA00005854"/>
    </source>
</evidence>
<dbReference type="PANTHER" id="PTHR43761">
    <property type="entry name" value="D-ISOMER SPECIFIC 2-HYDROXYACID DEHYDROGENASE FAMILY PROTEIN (AFU_ORTHOLOGUE AFUA_1G13630)"/>
    <property type="match status" value="1"/>
</dbReference>
<dbReference type="PROSITE" id="PS00671">
    <property type="entry name" value="D_2_HYDROXYACID_DH_3"/>
    <property type="match status" value="1"/>
</dbReference>
<reference evidence="7 8" key="1">
    <citation type="submission" date="2018-12" db="EMBL/GenBank/DDBJ databases">
        <title>The Draft Genome Sequence of the Soil Bacterium Pedobacter tournemirensis R1.</title>
        <authorList>
            <person name="He J."/>
        </authorList>
    </citation>
    <scope>NUCLEOTIDE SEQUENCE [LARGE SCALE GENOMIC DNA]</scope>
    <source>
        <strain evidence="7 8">R1</strain>
    </source>
</reference>
<keyword evidence="3" id="KW-0520">NAD</keyword>
<comment type="caution">
    <text evidence="7">The sequence shown here is derived from an EMBL/GenBank/DDBJ whole genome shotgun (WGS) entry which is preliminary data.</text>
</comment>
<evidence type="ECO:0000256" key="2">
    <source>
        <dbReference type="ARBA" id="ARBA00023002"/>
    </source>
</evidence>
<dbReference type="EMBL" id="RXOC01000021">
    <property type="protein sequence ID" value="RXF67075.1"/>
    <property type="molecule type" value="Genomic_DNA"/>
</dbReference>
<keyword evidence="2 4" id="KW-0560">Oxidoreductase</keyword>
<dbReference type="InterPro" id="IPR050418">
    <property type="entry name" value="D-iso_2-hydroxyacid_DH_PdxB"/>
</dbReference>
<dbReference type="PANTHER" id="PTHR43761:SF1">
    <property type="entry name" value="D-ISOMER SPECIFIC 2-HYDROXYACID DEHYDROGENASE CATALYTIC DOMAIN-CONTAINING PROTEIN-RELATED"/>
    <property type="match status" value="1"/>
</dbReference>
<dbReference type="GO" id="GO:0016616">
    <property type="term" value="F:oxidoreductase activity, acting on the CH-OH group of donors, NAD or NADP as acceptor"/>
    <property type="evidence" value="ECO:0007669"/>
    <property type="project" value="InterPro"/>
</dbReference>
<feature type="domain" description="D-isomer specific 2-hydroxyacid dehydrogenase NAD-binding" evidence="6">
    <location>
        <begin position="107"/>
        <end position="284"/>
    </location>
</feature>
<dbReference type="Gene3D" id="3.40.50.720">
    <property type="entry name" value="NAD(P)-binding Rossmann-like Domain"/>
    <property type="match status" value="2"/>
</dbReference>
<dbReference type="InterPro" id="IPR006139">
    <property type="entry name" value="D-isomer_2_OHA_DH_cat_dom"/>
</dbReference>
<dbReference type="GO" id="GO:0051287">
    <property type="term" value="F:NAD binding"/>
    <property type="evidence" value="ECO:0007669"/>
    <property type="project" value="InterPro"/>
</dbReference>
<dbReference type="SUPFAM" id="SSF52283">
    <property type="entry name" value="Formate/glycerate dehydrogenase catalytic domain-like"/>
    <property type="match status" value="1"/>
</dbReference>
<evidence type="ECO:0000259" key="5">
    <source>
        <dbReference type="Pfam" id="PF00389"/>
    </source>
</evidence>
<dbReference type="Proteomes" id="UP000290848">
    <property type="component" value="Unassembled WGS sequence"/>
</dbReference>
<evidence type="ECO:0000259" key="6">
    <source>
        <dbReference type="Pfam" id="PF02826"/>
    </source>
</evidence>
<dbReference type="SUPFAM" id="SSF51735">
    <property type="entry name" value="NAD(P)-binding Rossmann-fold domains"/>
    <property type="match status" value="1"/>
</dbReference>
<evidence type="ECO:0000313" key="8">
    <source>
        <dbReference type="Proteomes" id="UP000290848"/>
    </source>
</evidence>
<gene>
    <name evidence="7" type="ORF">EKH83_20965</name>
</gene>
<dbReference type="InterPro" id="IPR036291">
    <property type="entry name" value="NAD(P)-bd_dom_sf"/>
</dbReference>
<accession>A0A4Q0M2R4</accession>